<accession>A0A9N9WI34</accession>
<keyword evidence="2" id="KW-1185">Reference proteome</keyword>
<organism evidence="1 2">
    <name type="scientific">Diatraea saccharalis</name>
    <name type="common">sugarcane borer</name>
    <dbReference type="NCBI Taxonomy" id="40085"/>
    <lineage>
        <taxon>Eukaryota</taxon>
        <taxon>Metazoa</taxon>
        <taxon>Ecdysozoa</taxon>
        <taxon>Arthropoda</taxon>
        <taxon>Hexapoda</taxon>
        <taxon>Insecta</taxon>
        <taxon>Pterygota</taxon>
        <taxon>Neoptera</taxon>
        <taxon>Endopterygota</taxon>
        <taxon>Lepidoptera</taxon>
        <taxon>Glossata</taxon>
        <taxon>Ditrysia</taxon>
        <taxon>Pyraloidea</taxon>
        <taxon>Crambidae</taxon>
        <taxon>Crambinae</taxon>
        <taxon>Diatraea</taxon>
    </lineage>
</organism>
<protein>
    <submittedName>
        <fullName evidence="1">Uncharacterized protein</fullName>
    </submittedName>
</protein>
<sequence>MSMVAFPPANFEKHMVCLLFGKKSSTPRSDPDKQRELARAQLLASIPSTAALVCGSSLPAAVNAAFDIIQKPHLNKHLVYNLLDLCLAELFPELKESCNPLNEPNS</sequence>
<dbReference type="OrthoDB" id="5957963at2759"/>
<name>A0A9N9WI34_9NEOP</name>
<dbReference type="GO" id="GO:0035091">
    <property type="term" value="F:phosphatidylinositol binding"/>
    <property type="evidence" value="ECO:0007669"/>
    <property type="project" value="TreeGrafter"/>
</dbReference>
<evidence type="ECO:0000313" key="2">
    <source>
        <dbReference type="Proteomes" id="UP001153714"/>
    </source>
</evidence>
<reference evidence="1" key="1">
    <citation type="submission" date="2021-12" db="EMBL/GenBank/DDBJ databases">
        <authorList>
            <person name="King R."/>
        </authorList>
    </citation>
    <scope>NUCLEOTIDE SEQUENCE</scope>
</reference>
<proteinExistence type="predicted"/>
<dbReference type="AlphaFoldDB" id="A0A9N9WI34"/>
<evidence type="ECO:0000313" key="1">
    <source>
        <dbReference type="EMBL" id="CAG9793663.1"/>
    </source>
</evidence>
<dbReference type="EMBL" id="OU893337">
    <property type="protein sequence ID" value="CAG9793663.1"/>
    <property type="molecule type" value="Genomic_DNA"/>
</dbReference>
<dbReference type="PANTHER" id="PTHR22775:SF3">
    <property type="entry name" value="SORTING NEXIN-13"/>
    <property type="match status" value="1"/>
</dbReference>
<dbReference type="PANTHER" id="PTHR22775">
    <property type="entry name" value="SORTING NEXIN"/>
    <property type="match status" value="1"/>
</dbReference>
<reference evidence="1" key="2">
    <citation type="submission" date="2022-10" db="EMBL/GenBank/DDBJ databases">
        <authorList>
            <consortium name="ENA_rothamsted_submissions"/>
            <consortium name="culmorum"/>
            <person name="King R."/>
        </authorList>
    </citation>
    <scope>NUCLEOTIDE SEQUENCE</scope>
</reference>
<gene>
    <name evidence="1" type="ORF">DIATSA_LOCUS11083</name>
</gene>
<dbReference type="Proteomes" id="UP001153714">
    <property type="component" value="Chromosome 6"/>
</dbReference>